<dbReference type="STRING" id="709032.Sulku_0321"/>
<dbReference type="InterPro" id="IPR012902">
    <property type="entry name" value="N_methyl_site"/>
</dbReference>
<dbReference type="Gene3D" id="3.30.700.10">
    <property type="entry name" value="Glycoprotein, Type 4 Pilin"/>
    <property type="match status" value="1"/>
</dbReference>
<dbReference type="NCBIfam" id="TIGR02532">
    <property type="entry name" value="IV_pilin_GFxxxE"/>
    <property type="match status" value="1"/>
</dbReference>
<dbReference type="Pfam" id="PF07963">
    <property type="entry name" value="N_methyl"/>
    <property type="match status" value="1"/>
</dbReference>
<dbReference type="KEGG" id="sku:Sulku_0321"/>
<dbReference type="EMBL" id="CP002355">
    <property type="protein sequence ID" value="ADR32988.1"/>
    <property type="molecule type" value="Genomic_DNA"/>
</dbReference>
<dbReference type="InterPro" id="IPR045584">
    <property type="entry name" value="Pilin-like"/>
</dbReference>
<accession>E4TYL1</accession>
<dbReference type="SUPFAM" id="SSF54523">
    <property type="entry name" value="Pili subunits"/>
    <property type="match status" value="1"/>
</dbReference>
<proteinExistence type="predicted"/>
<dbReference type="AlphaFoldDB" id="E4TYL1"/>
<evidence type="ECO:0000313" key="1">
    <source>
        <dbReference type="EMBL" id="ADR32988.1"/>
    </source>
</evidence>
<dbReference type="RefSeq" id="WP_013459185.1">
    <property type="nucleotide sequence ID" value="NC_014762.1"/>
</dbReference>
<reference evidence="1 2" key="1">
    <citation type="journal article" date="2012" name="Stand. Genomic Sci.">
        <title>Complete genome sequence of the sulfur compounds oxidizing chemolithoautotroph Sulfuricurvum kujiense type strain (YK-1(T)).</title>
        <authorList>
            <person name="Han C."/>
            <person name="Kotsyurbenko O."/>
            <person name="Chertkov O."/>
            <person name="Held B."/>
            <person name="Lapidus A."/>
            <person name="Nolan M."/>
            <person name="Lucas S."/>
            <person name="Hammon N."/>
            <person name="Deshpande S."/>
            <person name="Cheng J.F."/>
            <person name="Tapia R."/>
            <person name="Goodwin L.A."/>
            <person name="Pitluck S."/>
            <person name="Liolios K."/>
            <person name="Pagani I."/>
            <person name="Ivanova N."/>
            <person name="Mavromatis K."/>
            <person name="Mikhailova N."/>
            <person name="Pati A."/>
            <person name="Chen A."/>
            <person name="Palaniappan K."/>
            <person name="Land M."/>
            <person name="Hauser L."/>
            <person name="Chang Y.J."/>
            <person name="Jeffries C.D."/>
            <person name="Brambilla E.M."/>
            <person name="Rohde M."/>
            <person name="Spring S."/>
            <person name="Sikorski J."/>
            <person name="Goker M."/>
            <person name="Woyke T."/>
            <person name="Bristow J."/>
            <person name="Eisen J.A."/>
            <person name="Markowitz V."/>
            <person name="Hugenholtz P."/>
            <person name="Kyrpides N.C."/>
            <person name="Klenk H.P."/>
            <person name="Detter J.C."/>
        </authorList>
    </citation>
    <scope>NUCLEOTIDE SEQUENCE [LARGE SCALE GENOMIC DNA]</scope>
    <source>
        <strain evidence="2">ATCC BAA-921 / DSM 16994 / JCM 11577 / YK-1</strain>
    </source>
</reference>
<name>E4TYL1_SULKY</name>
<sequence>MKSKRSAFTMIELLFVIVILGIVGGFALEAVRQYYDGIYRTQQYTQRAAEADQILEQISKYFENGISSSIVNLDRGGAAAACYGPPVSGDNNDYTVAFIGVDEDSIRGIGGRPGWSEETVLGANNTLTALDANYTAADTIIQALSLNNGSDLSHSAIYDAGSVDLDTCTRFNWNLLGGTGGYHRMDNVANPISSTVIQLNDDNNATDGHRKYLLRTGYAFRVNNGNFTMYSNFRPWLGERYTAAQNQNILGQNVAHFYADYNATDFQNDSNVSDRGLVWRLKVCIRGLDSSLNDTDARESQICRERRVHVRY</sequence>
<keyword evidence="2" id="KW-1185">Reference proteome</keyword>
<protein>
    <submittedName>
        <fullName evidence="1">Uncharacterized protein</fullName>
    </submittedName>
</protein>
<evidence type="ECO:0000313" key="2">
    <source>
        <dbReference type="Proteomes" id="UP000008721"/>
    </source>
</evidence>
<dbReference type="Proteomes" id="UP000008721">
    <property type="component" value="Chromosome"/>
</dbReference>
<dbReference type="eggNOG" id="COG2165">
    <property type="taxonomic scope" value="Bacteria"/>
</dbReference>
<dbReference type="OrthoDB" id="5372496at2"/>
<gene>
    <name evidence="1" type="ordered locus">Sulku_0321</name>
</gene>
<dbReference type="HOGENOM" id="CLU_887642_0_0_7"/>
<organism evidence="1 2">
    <name type="scientific">Sulfuricurvum kujiense (strain ATCC BAA-921 / DSM 16994 / JCM 11577 / YK-1)</name>
    <dbReference type="NCBI Taxonomy" id="709032"/>
    <lineage>
        <taxon>Bacteria</taxon>
        <taxon>Pseudomonadati</taxon>
        <taxon>Campylobacterota</taxon>
        <taxon>Epsilonproteobacteria</taxon>
        <taxon>Campylobacterales</taxon>
        <taxon>Sulfurimonadaceae</taxon>
        <taxon>Sulfuricurvum</taxon>
    </lineage>
</organism>